<comment type="caution">
    <text evidence="1">The sequence shown here is derived from an EMBL/GenBank/DDBJ whole genome shotgun (WGS) entry which is preliminary data.</text>
</comment>
<name>A0ABW3CIC8_9ACTN</name>
<sequence length="227" mass="25365">VELVEGRHLEPGARYRLTAPGGTVTALSLTSLDRTGETRIEARTDRVDDQHSWSGSLRSIARPEVLTASGTNAAEDVRAPLIRWSWHLDADLTDDVPRLRFRWDHPFLAFKLELAASPSKTRPFKKGGSWSIAPELTVESGTDSPSFVQLVQLLDSEKLARTYYADAVGRWTSEWNDRIGELTAESPGDAAATFLHDLLTPRQMTPEEVEAMLEERARSPMERYPGH</sequence>
<keyword evidence="2" id="KW-1185">Reference proteome</keyword>
<dbReference type="Proteomes" id="UP001597083">
    <property type="component" value="Unassembled WGS sequence"/>
</dbReference>
<evidence type="ECO:0000313" key="2">
    <source>
        <dbReference type="Proteomes" id="UP001597083"/>
    </source>
</evidence>
<evidence type="ECO:0000313" key="1">
    <source>
        <dbReference type="EMBL" id="MFD0854263.1"/>
    </source>
</evidence>
<accession>A0ABW3CIC8</accession>
<feature type="non-terminal residue" evidence="1">
    <location>
        <position position="1"/>
    </location>
</feature>
<dbReference type="EMBL" id="JBHTIR010002813">
    <property type="protein sequence ID" value="MFD0854263.1"/>
    <property type="molecule type" value="Genomic_DNA"/>
</dbReference>
<protein>
    <submittedName>
        <fullName evidence="1">Uncharacterized protein</fullName>
    </submittedName>
</protein>
<proteinExistence type="predicted"/>
<organism evidence="1 2">
    <name type="scientific">Actinomadura adrarensis</name>
    <dbReference type="NCBI Taxonomy" id="1819600"/>
    <lineage>
        <taxon>Bacteria</taxon>
        <taxon>Bacillati</taxon>
        <taxon>Actinomycetota</taxon>
        <taxon>Actinomycetes</taxon>
        <taxon>Streptosporangiales</taxon>
        <taxon>Thermomonosporaceae</taxon>
        <taxon>Actinomadura</taxon>
    </lineage>
</organism>
<gene>
    <name evidence="1" type="ORF">ACFQ07_18640</name>
</gene>
<reference evidence="2" key="1">
    <citation type="journal article" date="2019" name="Int. J. Syst. Evol. Microbiol.">
        <title>The Global Catalogue of Microorganisms (GCM) 10K type strain sequencing project: providing services to taxonomists for standard genome sequencing and annotation.</title>
        <authorList>
            <consortium name="The Broad Institute Genomics Platform"/>
            <consortium name="The Broad Institute Genome Sequencing Center for Infectious Disease"/>
            <person name="Wu L."/>
            <person name="Ma J."/>
        </authorList>
    </citation>
    <scope>NUCLEOTIDE SEQUENCE [LARGE SCALE GENOMIC DNA]</scope>
    <source>
        <strain evidence="2">JCM 31696</strain>
    </source>
</reference>